<accession>A0A1Q9DKG1</accession>
<organism evidence="6 7">
    <name type="scientific">Symbiodinium microadriaticum</name>
    <name type="common">Dinoflagellate</name>
    <name type="synonym">Zooxanthella microadriatica</name>
    <dbReference type="NCBI Taxonomy" id="2951"/>
    <lineage>
        <taxon>Eukaryota</taxon>
        <taxon>Sar</taxon>
        <taxon>Alveolata</taxon>
        <taxon>Dinophyceae</taxon>
        <taxon>Suessiales</taxon>
        <taxon>Symbiodiniaceae</taxon>
        <taxon>Symbiodinium</taxon>
    </lineage>
</organism>
<dbReference type="PANTHER" id="PTHR15722:SF2">
    <property type="entry name" value="INTRAFLAGELLAR TRANSPORT PROTEIN 172 HOMOLOG"/>
    <property type="match status" value="1"/>
</dbReference>
<keyword evidence="5" id="KW-0966">Cell projection</keyword>
<comment type="subcellular location">
    <subcellularLocation>
        <location evidence="1">Cell projection</location>
        <location evidence="1">Cilium</location>
    </subcellularLocation>
</comment>
<dbReference type="GO" id="GO:0042073">
    <property type="term" value="P:intraciliary transport"/>
    <property type="evidence" value="ECO:0007669"/>
    <property type="project" value="TreeGrafter"/>
</dbReference>
<sequence length="505" mass="54491">MVGGPRAQVQIELHRAQVARQPVGQVDGSAATAEVLDFLEDPEKYGLVNRSFNLVVPQPRFGKALAKSELIERDGLVCIEYPRELGALPPVLCAPFDDEDDFDDVAAGVGNLHQVAYWSRGLNMKSPQGAQGANERCFSFFTHKSACAERAIELYLRGGMAAKAAAVVQRHNANYSQELLQKIVAGLQASGMHDRAGGLYERMGLIQPAMDAYRRGHAYRQAIELAKHSQPGLVVALEEEWGDWLVSQRQVDAAINHYIEAGSAQKAIDAAMTARQWHKAETLLDQASMGADQSFALPFYEKLAMHYAHSRNWLPQVVSAQVADTGYPGSYPSTQQVMAGVAKIFVLSLAVVCAQSPDQTMLRKAGVLLNSTLDDTLQCIAGCPVDPSTLAPKALCVLGNCTSTLAKCLFSSTCRSGVMCEARCTEGLAKTEDGLRFAALMECLKDRCPGFPPSKTCVALHCTKEAAECALHSKCRGTLECANGCVPSKYAAALDAVEQSVHVEV</sequence>
<evidence type="ECO:0000256" key="2">
    <source>
        <dbReference type="ARBA" id="ARBA00022574"/>
    </source>
</evidence>
<dbReference type="AlphaFoldDB" id="A0A1Q9DKG1"/>
<name>A0A1Q9DKG1_SYMMI</name>
<dbReference type="PANTHER" id="PTHR15722">
    <property type="entry name" value="IFT140/172-RELATED"/>
    <property type="match status" value="1"/>
</dbReference>
<keyword evidence="6" id="KW-0282">Flagellum</keyword>
<comment type="caution">
    <text evidence="6">The sequence shown here is derived from an EMBL/GenBank/DDBJ whole genome shotgun (WGS) entry which is preliminary data.</text>
</comment>
<gene>
    <name evidence="6" type="primary">IFT172</name>
    <name evidence="6" type="ORF">AK812_SmicGene22203</name>
</gene>
<keyword evidence="2" id="KW-0853">WD repeat</keyword>
<keyword evidence="3" id="KW-0677">Repeat</keyword>
<dbReference type="EMBL" id="LSRX01000496">
    <property type="protein sequence ID" value="OLP95630.1"/>
    <property type="molecule type" value="Genomic_DNA"/>
</dbReference>
<evidence type="ECO:0000256" key="5">
    <source>
        <dbReference type="ARBA" id="ARBA00023273"/>
    </source>
</evidence>
<keyword evidence="7" id="KW-1185">Reference proteome</keyword>
<evidence type="ECO:0000256" key="3">
    <source>
        <dbReference type="ARBA" id="ARBA00022737"/>
    </source>
</evidence>
<dbReference type="GO" id="GO:0036064">
    <property type="term" value="C:ciliary basal body"/>
    <property type="evidence" value="ECO:0007669"/>
    <property type="project" value="TreeGrafter"/>
</dbReference>
<evidence type="ECO:0000256" key="4">
    <source>
        <dbReference type="ARBA" id="ARBA00023069"/>
    </source>
</evidence>
<dbReference type="GO" id="GO:0030992">
    <property type="term" value="C:intraciliary transport particle B"/>
    <property type="evidence" value="ECO:0007669"/>
    <property type="project" value="TreeGrafter"/>
</dbReference>
<protein>
    <submittedName>
        <fullName evidence="6">Intraflagellar transport protein 172</fullName>
    </submittedName>
</protein>
<keyword evidence="4" id="KW-0969">Cilium</keyword>
<dbReference type="Proteomes" id="UP000186817">
    <property type="component" value="Unassembled WGS sequence"/>
</dbReference>
<evidence type="ECO:0000313" key="6">
    <source>
        <dbReference type="EMBL" id="OLP95630.1"/>
    </source>
</evidence>
<dbReference type="OrthoDB" id="434896at2759"/>
<proteinExistence type="predicted"/>
<reference evidence="6 7" key="1">
    <citation type="submission" date="2016-02" db="EMBL/GenBank/DDBJ databases">
        <title>Genome analysis of coral dinoflagellate symbionts highlights evolutionary adaptations to a symbiotic lifestyle.</title>
        <authorList>
            <person name="Aranda M."/>
            <person name="Li Y."/>
            <person name="Liew Y.J."/>
            <person name="Baumgarten S."/>
            <person name="Simakov O."/>
            <person name="Wilson M."/>
            <person name="Piel J."/>
            <person name="Ashoor H."/>
            <person name="Bougouffa S."/>
            <person name="Bajic V.B."/>
            <person name="Ryu T."/>
            <person name="Ravasi T."/>
            <person name="Bayer T."/>
            <person name="Micklem G."/>
            <person name="Kim H."/>
            <person name="Bhak J."/>
            <person name="Lajeunesse T.C."/>
            <person name="Voolstra C.R."/>
        </authorList>
    </citation>
    <scope>NUCLEOTIDE SEQUENCE [LARGE SCALE GENOMIC DNA]</scope>
    <source>
        <strain evidence="6 7">CCMP2467</strain>
    </source>
</reference>
<evidence type="ECO:0000313" key="7">
    <source>
        <dbReference type="Proteomes" id="UP000186817"/>
    </source>
</evidence>
<dbReference type="GO" id="GO:0005930">
    <property type="term" value="C:axoneme"/>
    <property type="evidence" value="ECO:0007669"/>
    <property type="project" value="TreeGrafter"/>
</dbReference>
<evidence type="ECO:0000256" key="1">
    <source>
        <dbReference type="ARBA" id="ARBA00004138"/>
    </source>
</evidence>